<dbReference type="STRING" id="762845.BCR26_09715"/>
<keyword evidence="3" id="KW-0963">Cytoplasm</keyword>
<feature type="binding site" evidence="14">
    <location>
        <position position="8"/>
    </location>
    <ligand>
        <name>Mg(2+)</name>
        <dbReference type="ChEBI" id="CHEBI:18420"/>
    </ligand>
</feature>
<keyword evidence="7" id="KW-0413">Isomerase</keyword>
<dbReference type="GO" id="GO:0050308">
    <property type="term" value="F:sugar-phosphatase activity"/>
    <property type="evidence" value="ECO:0007669"/>
    <property type="project" value="TreeGrafter"/>
</dbReference>
<evidence type="ECO:0000256" key="11">
    <source>
        <dbReference type="ARBA" id="ARBA00044991"/>
    </source>
</evidence>
<dbReference type="CDD" id="cd02598">
    <property type="entry name" value="HAD_BPGM"/>
    <property type="match status" value="1"/>
</dbReference>
<feature type="binding site" evidence="14">
    <location>
        <position position="170"/>
    </location>
    <ligand>
        <name>Mg(2+)</name>
        <dbReference type="ChEBI" id="CHEBI:18420"/>
    </ligand>
</feature>
<dbReference type="NCBIfam" id="TIGR01990">
    <property type="entry name" value="bPGM"/>
    <property type="match status" value="1"/>
</dbReference>
<dbReference type="PANTHER" id="PTHR43481:SF4">
    <property type="entry name" value="GLYCEROL-1-PHOSPHATE PHOSPHOHYDROLASE 1-RELATED"/>
    <property type="match status" value="1"/>
</dbReference>
<evidence type="ECO:0000256" key="10">
    <source>
        <dbReference type="ARBA" id="ARBA00044968"/>
    </source>
</evidence>
<dbReference type="PANTHER" id="PTHR43481">
    <property type="entry name" value="FRUCTOSE-1-PHOSPHATE PHOSPHATASE"/>
    <property type="match status" value="1"/>
</dbReference>
<evidence type="ECO:0000256" key="12">
    <source>
        <dbReference type="PIRSR" id="PIRSR610972-1"/>
    </source>
</evidence>
<feature type="binding site" evidence="13">
    <location>
        <position position="24"/>
    </location>
    <ligand>
        <name>substrate</name>
    </ligand>
</feature>
<evidence type="ECO:0000256" key="1">
    <source>
        <dbReference type="ARBA" id="ARBA00004496"/>
    </source>
</evidence>
<feature type="binding site" evidence="13">
    <location>
        <position position="146"/>
    </location>
    <ligand>
        <name>substrate</name>
    </ligand>
</feature>
<comment type="similarity">
    <text evidence="2">Belongs to the HAD-like hydrolase superfamily. CbbY/CbbZ/Gph/YieH family.</text>
</comment>
<dbReference type="GO" id="GO:0005975">
    <property type="term" value="P:carbohydrate metabolic process"/>
    <property type="evidence" value="ECO:0007669"/>
    <property type="project" value="InterPro"/>
</dbReference>
<evidence type="ECO:0000256" key="6">
    <source>
        <dbReference type="ARBA" id="ARBA00022842"/>
    </source>
</evidence>
<keyword evidence="17" id="KW-1185">Reference proteome</keyword>
<dbReference type="InterPro" id="IPR023198">
    <property type="entry name" value="PGP-like_dom2"/>
</dbReference>
<comment type="catalytic activity">
    <reaction evidence="9">
        <text>beta-D-glucose 1-phosphate = beta-D-glucose 6-phosphate</text>
        <dbReference type="Rhea" id="RHEA:20113"/>
        <dbReference type="ChEBI" id="CHEBI:57684"/>
        <dbReference type="ChEBI" id="CHEBI:58247"/>
        <dbReference type="EC" id="5.4.2.6"/>
    </reaction>
</comment>
<dbReference type="SUPFAM" id="SSF56784">
    <property type="entry name" value="HAD-like"/>
    <property type="match status" value="1"/>
</dbReference>
<evidence type="ECO:0000256" key="7">
    <source>
        <dbReference type="ARBA" id="ARBA00023235"/>
    </source>
</evidence>
<evidence type="ECO:0000256" key="13">
    <source>
        <dbReference type="PIRSR" id="PIRSR610972-2"/>
    </source>
</evidence>
<dbReference type="SFLD" id="SFLDS00003">
    <property type="entry name" value="Haloacid_Dehalogenase"/>
    <property type="match status" value="1"/>
</dbReference>
<comment type="caution">
    <text evidence="16">The sequence shown here is derived from an EMBL/GenBank/DDBJ whole genome shotgun (WGS) entry which is preliminary data.</text>
</comment>
<evidence type="ECO:0000256" key="2">
    <source>
        <dbReference type="ARBA" id="ARBA00006171"/>
    </source>
</evidence>
<feature type="binding site" evidence="14">
    <location>
        <position position="10"/>
    </location>
    <ligand>
        <name>Mg(2+)</name>
        <dbReference type="ChEBI" id="CHEBI:18420"/>
    </ligand>
</feature>
<dbReference type="InterPro" id="IPR006439">
    <property type="entry name" value="HAD-SF_hydro_IA"/>
</dbReference>
<dbReference type="Gene3D" id="1.10.150.240">
    <property type="entry name" value="Putative phosphatase, domain 2"/>
    <property type="match status" value="1"/>
</dbReference>
<dbReference type="GO" id="GO:0005737">
    <property type="term" value="C:cytoplasm"/>
    <property type="evidence" value="ECO:0007669"/>
    <property type="project" value="UniProtKB-SubCell"/>
</dbReference>
<feature type="binding site" evidence="13">
    <location>
        <begin position="43"/>
        <end position="48"/>
    </location>
    <ligand>
        <name>substrate</name>
    </ligand>
</feature>
<dbReference type="InterPro" id="IPR051806">
    <property type="entry name" value="HAD-like_SPP"/>
</dbReference>
<dbReference type="NCBIfam" id="TIGR01509">
    <property type="entry name" value="HAD-SF-IA-v3"/>
    <property type="match status" value="1"/>
</dbReference>
<dbReference type="Gene3D" id="3.40.50.1000">
    <property type="entry name" value="HAD superfamily/HAD-like"/>
    <property type="match status" value="1"/>
</dbReference>
<dbReference type="InterPro" id="IPR010976">
    <property type="entry name" value="B-phosphoglucomutase_hydrolase"/>
</dbReference>
<evidence type="ECO:0000256" key="15">
    <source>
        <dbReference type="PIRSR" id="PIRSR610972-4"/>
    </source>
</evidence>
<feature type="binding site" evidence="13">
    <location>
        <position position="51"/>
    </location>
    <ligand>
        <name>substrate</name>
    </ligand>
</feature>
<dbReference type="InterPro" id="IPR023214">
    <property type="entry name" value="HAD_sf"/>
</dbReference>
<evidence type="ECO:0000313" key="16">
    <source>
        <dbReference type="EMBL" id="OEH83449.1"/>
    </source>
</evidence>
<proteinExistence type="inferred from homology"/>
<organism evidence="16 17">
    <name type="scientific">Enterococcus rivorum</name>
    <dbReference type="NCBI Taxonomy" id="762845"/>
    <lineage>
        <taxon>Bacteria</taxon>
        <taxon>Bacillati</taxon>
        <taxon>Bacillota</taxon>
        <taxon>Bacilli</taxon>
        <taxon>Lactobacillales</taxon>
        <taxon>Enterococcaceae</taxon>
        <taxon>Enterococcus</taxon>
    </lineage>
</organism>
<dbReference type="SFLD" id="SFLDG01135">
    <property type="entry name" value="C1.5.6:_HAD__Beta-PGM__Phospha"/>
    <property type="match status" value="1"/>
</dbReference>
<dbReference type="NCBIfam" id="TIGR02009">
    <property type="entry name" value="PGMB-YQAB-SF"/>
    <property type="match status" value="1"/>
</dbReference>
<keyword evidence="8" id="KW-0119">Carbohydrate metabolism</keyword>
<sequence>MKKGFVFDLDGVITDTAKFHYIAWKELAESIGITFDEVFNETLKGISRMDSLDRILAHGNQENKFTPLEKEALAEKKNDNYVKSLEDLSENDLLPGVHDFLLKAREHQIPCAIASASKNAPMILEKLGVISFFGHIVDPDTLKKGKPDPEIFIKAAESIDIKPEDAIGFEDAQAGIEGIKKAGMYAVGISATETLIGADIQVASMTELDIELLVSSK</sequence>
<dbReference type="InterPro" id="IPR036412">
    <property type="entry name" value="HAD-like_sf"/>
</dbReference>
<evidence type="ECO:0000256" key="8">
    <source>
        <dbReference type="ARBA" id="ARBA00023277"/>
    </source>
</evidence>
<dbReference type="SFLD" id="SFLDF00046">
    <property type="entry name" value="beta-phosphoglucomutase"/>
    <property type="match status" value="1"/>
</dbReference>
<keyword evidence="6 14" id="KW-0460">Magnesium</keyword>
<comment type="subcellular location">
    <subcellularLocation>
        <location evidence="1">Cytoplasm</location>
    </subcellularLocation>
</comment>
<dbReference type="EC" id="5.4.2.6" evidence="10"/>
<dbReference type="AlphaFoldDB" id="A0A1E5L0K6"/>
<reference evidence="16 17" key="1">
    <citation type="submission" date="2016-09" db="EMBL/GenBank/DDBJ databases">
        <authorList>
            <person name="Capua I."/>
            <person name="De Benedictis P."/>
            <person name="Joannis T."/>
            <person name="Lombin L.H."/>
            <person name="Cattoli G."/>
        </authorList>
    </citation>
    <scope>NUCLEOTIDE SEQUENCE [LARGE SCALE GENOMIC DNA]</scope>
    <source>
        <strain evidence="16 17">LMG 25899</strain>
    </source>
</reference>
<dbReference type="SFLD" id="SFLDG01129">
    <property type="entry name" value="C1.5:_HAD__Beta-PGM__Phosphata"/>
    <property type="match status" value="1"/>
</dbReference>
<evidence type="ECO:0000313" key="17">
    <source>
        <dbReference type="Proteomes" id="UP000095256"/>
    </source>
</evidence>
<dbReference type="Proteomes" id="UP000095256">
    <property type="component" value="Unassembled WGS sequence"/>
</dbReference>
<feature type="binding site" evidence="13">
    <location>
        <begin position="8"/>
        <end position="10"/>
    </location>
    <ligand>
        <name>substrate</name>
    </ligand>
</feature>
<dbReference type="InterPro" id="IPR010972">
    <property type="entry name" value="Beta-PGM"/>
</dbReference>
<comment type="cofactor">
    <cofactor evidence="14">
        <name>Mg(2+)</name>
        <dbReference type="ChEBI" id="CHEBI:18420"/>
    </cofactor>
    <text evidence="14">Binds 2 magnesium ions per subunit.</text>
</comment>
<feature type="active site" description="Nucleophile" evidence="12">
    <location>
        <position position="8"/>
    </location>
</feature>
<keyword evidence="4" id="KW-0597">Phosphoprotein</keyword>
<dbReference type="FunFam" id="1.10.150.240:FF:000010">
    <property type="entry name" value="Beta-phosphoglucomutase"/>
    <property type="match status" value="1"/>
</dbReference>
<evidence type="ECO:0000256" key="4">
    <source>
        <dbReference type="ARBA" id="ARBA00022553"/>
    </source>
</evidence>
<keyword evidence="5 14" id="KW-0479">Metal-binding</keyword>
<feature type="site" description="Important for catalytic activity and assists the phosphoryl transfer reaction to Asp8 by balancing charge and orienting the reacting groups" evidence="15">
    <location>
        <position position="146"/>
    </location>
</feature>
<feature type="binding site" evidence="13">
    <location>
        <position position="77"/>
    </location>
    <ligand>
        <name>substrate</name>
    </ligand>
</feature>
<protein>
    <recommendedName>
        <fullName evidence="11">Beta-phosphoglucomutase</fullName>
        <ecNumber evidence="10">5.4.2.6</ecNumber>
    </recommendedName>
</protein>
<dbReference type="Pfam" id="PF00702">
    <property type="entry name" value="Hydrolase"/>
    <property type="match status" value="1"/>
</dbReference>
<feature type="site" description="Important for catalytic activity and assists the phosphoryl transfer reaction to Asp8 by balancing charge and orienting the reacting groups" evidence="15">
    <location>
        <position position="115"/>
    </location>
</feature>
<dbReference type="EMBL" id="MIEK01000007">
    <property type="protein sequence ID" value="OEH83449.1"/>
    <property type="molecule type" value="Genomic_DNA"/>
</dbReference>
<dbReference type="OrthoDB" id="9797743at2"/>
<feature type="binding site" evidence="13">
    <location>
        <begin position="115"/>
        <end position="119"/>
    </location>
    <ligand>
        <name>substrate</name>
    </ligand>
</feature>
<dbReference type="GO" id="GO:0008801">
    <property type="term" value="F:beta-phosphoglucomutase activity"/>
    <property type="evidence" value="ECO:0007669"/>
    <property type="project" value="UniProtKB-EC"/>
</dbReference>
<dbReference type="GO" id="GO:0000287">
    <property type="term" value="F:magnesium ion binding"/>
    <property type="evidence" value="ECO:0007669"/>
    <property type="project" value="InterPro"/>
</dbReference>
<evidence type="ECO:0000256" key="3">
    <source>
        <dbReference type="ARBA" id="ARBA00022490"/>
    </source>
</evidence>
<dbReference type="RefSeq" id="WP_069697618.1">
    <property type="nucleotide sequence ID" value="NZ_JAGGMA010000037.1"/>
</dbReference>
<evidence type="ECO:0000256" key="5">
    <source>
        <dbReference type="ARBA" id="ARBA00022723"/>
    </source>
</evidence>
<feature type="active site" description="Proton donor/acceptor" evidence="12">
    <location>
        <position position="10"/>
    </location>
</feature>
<gene>
    <name evidence="16" type="ORF">BCR26_09715</name>
</gene>
<evidence type="ECO:0000256" key="14">
    <source>
        <dbReference type="PIRSR" id="PIRSR610972-3"/>
    </source>
</evidence>
<feature type="binding site" evidence="14">
    <location>
        <position position="171"/>
    </location>
    <ligand>
        <name>Mg(2+)</name>
        <dbReference type="ChEBI" id="CHEBI:18420"/>
    </ligand>
</feature>
<evidence type="ECO:0000256" key="9">
    <source>
        <dbReference type="ARBA" id="ARBA00044926"/>
    </source>
</evidence>
<accession>A0A1E5L0K6</accession>
<name>A0A1E5L0K6_9ENTE</name>